<evidence type="ECO:0000256" key="2">
    <source>
        <dbReference type="SAM" id="SignalP"/>
    </source>
</evidence>
<dbReference type="Proteomes" id="UP001310290">
    <property type="component" value="Unassembled WGS sequence"/>
</dbReference>
<reference evidence="3" key="1">
    <citation type="submission" date="2023-04" db="EMBL/GenBank/DDBJ databases">
        <title>Genomic diversity of scab-causing Streptomyces spp. in the province of Quebec, Canada.</title>
        <authorList>
            <person name="Biessy A."/>
            <person name="Cadieux M."/>
            <person name="Ciotola M."/>
            <person name="Filion M."/>
        </authorList>
    </citation>
    <scope>NUCLEOTIDE SEQUENCE</scope>
    <source>
        <strain evidence="3">B21-115</strain>
    </source>
</reference>
<gene>
    <name evidence="3" type="ORF">QBA35_13905</name>
</gene>
<feature type="region of interest" description="Disordered" evidence="1">
    <location>
        <begin position="226"/>
        <end position="245"/>
    </location>
</feature>
<evidence type="ECO:0000313" key="3">
    <source>
        <dbReference type="EMBL" id="MEH0634441.1"/>
    </source>
</evidence>
<keyword evidence="2" id="KW-0732">Signal</keyword>
<dbReference type="EMBL" id="JARULZ010000001">
    <property type="protein sequence ID" value="MEH0634441.1"/>
    <property type="molecule type" value="Genomic_DNA"/>
</dbReference>
<organism evidence="3 4">
    <name type="scientific">Streptomyces bottropensis</name>
    <dbReference type="NCBI Taxonomy" id="42235"/>
    <lineage>
        <taxon>Bacteria</taxon>
        <taxon>Bacillati</taxon>
        <taxon>Actinomycetota</taxon>
        <taxon>Actinomycetes</taxon>
        <taxon>Kitasatosporales</taxon>
        <taxon>Streptomycetaceae</taxon>
        <taxon>Streptomyces</taxon>
    </lineage>
</organism>
<accession>A0ABU8AL75</accession>
<evidence type="ECO:0008006" key="5">
    <source>
        <dbReference type="Google" id="ProtNLM"/>
    </source>
</evidence>
<proteinExistence type="predicted"/>
<dbReference type="RefSeq" id="WP_005486119.1">
    <property type="nucleotide sequence ID" value="NZ_JARULZ010000001.1"/>
</dbReference>
<feature type="chain" id="PRO_5046552371" description="Secreted protein" evidence="2">
    <location>
        <begin position="28"/>
        <end position="245"/>
    </location>
</feature>
<sequence>MAKRRFRNKKVRYLAIGASLVTGTAVAAVLLPSASAADEKTPEQIVTMCKEAEVLNGKRQSVSDFSGEVFDGFSSDNCDYVETKFETFDGPTEKASIDFPNCEPDATETAKISVTWTATVAQGKGKYTETNQGGGGGLFGVLTGSWLVHKSTLDMTVKSATASATEAHDVPVGKVLHMEFTPKMQRMTGEWRARIDGNEASVGQPPREEQNFVAPEVVEGPVVLPGAAGAPGVADGTSKPVLEDC</sequence>
<dbReference type="GeneID" id="96270902"/>
<comment type="caution">
    <text evidence="3">The sequence shown here is derived from an EMBL/GenBank/DDBJ whole genome shotgun (WGS) entry which is preliminary data.</text>
</comment>
<evidence type="ECO:0000313" key="4">
    <source>
        <dbReference type="Proteomes" id="UP001310290"/>
    </source>
</evidence>
<feature type="signal peptide" evidence="2">
    <location>
        <begin position="1"/>
        <end position="27"/>
    </location>
</feature>
<evidence type="ECO:0000256" key="1">
    <source>
        <dbReference type="SAM" id="MobiDB-lite"/>
    </source>
</evidence>
<protein>
    <recommendedName>
        <fullName evidence="5">Secreted protein</fullName>
    </recommendedName>
</protein>
<keyword evidence="4" id="KW-1185">Reference proteome</keyword>
<name>A0ABU8AL75_9ACTN</name>